<dbReference type="PROSITE" id="PS51384">
    <property type="entry name" value="FAD_FR"/>
    <property type="match status" value="1"/>
</dbReference>
<dbReference type="GO" id="GO:0050660">
    <property type="term" value="F:flavin adenine dinucleotide binding"/>
    <property type="evidence" value="ECO:0007669"/>
    <property type="project" value="InterPro"/>
</dbReference>
<keyword evidence="4 12" id="KW-0001">2Fe-2S</keyword>
<keyword evidence="2" id="KW-0813">Transport</keyword>
<feature type="binding site" evidence="12">
    <location>
        <position position="239"/>
    </location>
    <ligand>
        <name>[2Fe-2S] cluster</name>
        <dbReference type="ChEBI" id="CHEBI:190135"/>
    </ligand>
</feature>
<protein>
    <submittedName>
        <fullName evidence="14">Dihydroorotate dehydrogenase electron transfer subunit</fullName>
    </submittedName>
</protein>
<dbReference type="GO" id="GO:0006221">
    <property type="term" value="P:pyrimidine nucleotide biosynthetic process"/>
    <property type="evidence" value="ECO:0007669"/>
    <property type="project" value="InterPro"/>
</dbReference>
<evidence type="ECO:0000256" key="3">
    <source>
        <dbReference type="ARBA" id="ARBA00022630"/>
    </source>
</evidence>
<dbReference type="InterPro" id="IPR017927">
    <property type="entry name" value="FAD-bd_FR_type"/>
</dbReference>
<dbReference type="InterPro" id="IPR019480">
    <property type="entry name" value="Dihydroorotate_DH_Fe-S-bd"/>
</dbReference>
<organism evidence="14 15">
    <name type="scientific">Syntrophorhabdus aromaticivorans</name>
    <dbReference type="NCBI Taxonomy" id="328301"/>
    <lineage>
        <taxon>Bacteria</taxon>
        <taxon>Pseudomonadati</taxon>
        <taxon>Thermodesulfobacteriota</taxon>
        <taxon>Syntrophorhabdia</taxon>
        <taxon>Syntrophorhabdales</taxon>
        <taxon>Syntrophorhabdaceae</taxon>
        <taxon>Syntrophorhabdus</taxon>
    </lineage>
</organism>
<comment type="cofactor">
    <cofactor evidence="12">
        <name>[2Fe-2S] cluster</name>
        <dbReference type="ChEBI" id="CHEBI:190135"/>
    </cofactor>
    <text evidence="12">Binds 1 [2Fe-2S] cluster per subunit.</text>
</comment>
<dbReference type="Gene3D" id="2.40.30.10">
    <property type="entry name" value="Translation factors"/>
    <property type="match status" value="1"/>
</dbReference>
<dbReference type="SUPFAM" id="SSF52343">
    <property type="entry name" value="Ferredoxin reductase-like, C-terminal NADP-linked domain"/>
    <property type="match status" value="1"/>
</dbReference>
<dbReference type="GO" id="GO:0051537">
    <property type="term" value="F:2 iron, 2 sulfur cluster binding"/>
    <property type="evidence" value="ECO:0007669"/>
    <property type="project" value="UniProtKB-KW"/>
</dbReference>
<keyword evidence="6 11" id="KW-0274">FAD</keyword>
<keyword evidence="7" id="KW-0249">Electron transport</keyword>
<evidence type="ECO:0000256" key="11">
    <source>
        <dbReference type="PIRSR" id="PIRSR006816-1"/>
    </source>
</evidence>
<dbReference type="InterPro" id="IPR039261">
    <property type="entry name" value="FNR_nucleotide-bd"/>
</dbReference>
<evidence type="ECO:0000256" key="7">
    <source>
        <dbReference type="ARBA" id="ARBA00022982"/>
    </source>
</evidence>
<name>A0A971M411_9BACT</name>
<keyword evidence="9 12" id="KW-0411">Iron-sulfur</keyword>
<feature type="binding site" evidence="11">
    <location>
        <begin position="51"/>
        <end position="54"/>
    </location>
    <ligand>
        <name>FAD</name>
        <dbReference type="ChEBI" id="CHEBI:57692"/>
    </ligand>
</feature>
<evidence type="ECO:0000256" key="5">
    <source>
        <dbReference type="ARBA" id="ARBA00022723"/>
    </source>
</evidence>
<sequence length="252" mass="27711">MDDIEGKITRNDEVAPGYRLLKIKLSRPMDPFVPGQFVMVRIPGKDVFLRRPFSIYDYRRPVLTLMYKVVGKGTEILSKAGKNEKVFVLCPLGKGFDLQKRQEYVILGGGIGIAGVHALIHRLGTRSSVFFGCTAKEELALIKDIGAPPASVSTLDGSCGFHGTVVELLSEHLAMFRGKDIEVFACGPAAMLKALRGVLEKDTIPCQVLLEERMACGLGLCFGCVTKTVDEAEPYKRVCKEGPVFDLWKICL</sequence>
<dbReference type="EMBL" id="JAAYEE010000124">
    <property type="protein sequence ID" value="NLW35310.1"/>
    <property type="molecule type" value="Genomic_DNA"/>
</dbReference>
<reference evidence="14" key="1">
    <citation type="journal article" date="2020" name="Biotechnol. Biofuels">
        <title>New insights from the biogas microbiome by comprehensive genome-resolved metagenomics of nearly 1600 species originating from multiple anaerobic digesters.</title>
        <authorList>
            <person name="Campanaro S."/>
            <person name="Treu L."/>
            <person name="Rodriguez-R L.M."/>
            <person name="Kovalovszki A."/>
            <person name="Ziels R.M."/>
            <person name="Maus I."/>
            <person name="Zhu X."/>
            <person name="Kougias P.G."/>
            <person name="Basile A."/>
            <person name="Luo G."/>
            <person name="Schluter A."/>
            <person name="Konstantinidis K.T."/>
            <person name="Angelidaki I."/>
        </authorList>
    </citation>
    <scope>NUCLEOTIDE SEQUENCE</scope>
    <source>
        <strain evidence="14">AS06rmzACSIP_7</strain>
    </source>
</reference>
<feature type="binding site" evidence="12">
    <location>
        <position position="221"/>
    </location>
    <ligand>
        <name>[2Fe-2S] cluster</name>
        <dbReference type="ChEBI" id="CHEBI:190135"/>
    </ligand>
</feature>
<dbReference type="GO" id="GO:0046872">
    <property type="term" value="F:metal ion binding"/>
    <property type="evidence" value="ECO:0007669"/>
    <property type="project" value="UniProtKB-KW"/>
</dbReference>
<feature type="domain" description="FAD-binding FR-type" evidence="13">
    <location>
        <begin position="1"/>
        <end position="98"/>
    </location>
</feature>
<dbReference type="PANTHER" id="PTHR43513:SF3">
    <property type="entry name" value="DIHYDROOROTATE DEHYDROGENASE B (NAD(+)), ELECTRON TRANSFER SUBUNIT-RELATED"/>
    <property type="match status" value="1"/>
</dbReference>
<keyword evidence="3 11" id="KW-0285">Flavoprotein</keyword>
<evidence type="ECO:0000256" key="8">
    <source>
        <dbReference type="ARBA" id="ARBA00023004"/>
    </source>
</evidence>
<dbReference type="PIRSF" id="PIRSF006816">
    <property type="entry name" value="Cyc3_hyd_g"/>
    <property type="match status" value="1"/>
</dbReference>
<dbReference type="InterPro" id="IPR012165">
    <property type="entry name" value="Cyt_c3_hydrogenase_gsu"/>
</dbReference>
<dbReference type="AlphaFoldDB" id="A0A971M411"/>
<comment type="caution">
    <text evidence="14">The sequence shown here is derived from an EMBL/GenBank/DDBJ whole genome shotgun (WGS) entry which is preliminary data.</text>
</comment>
<evidence type="ECO:0000256" key="9">
    <source>
        <dbReference type="ARBA" id="ARBA00023014"/>
    </source>
</evidence>
<gene>
    <name evidence="14" type="ORF">GXY80_07500</name>
</gene>
<evidence type="ECO:0000256" key="1">
    <source>
        <dbReference type="ARBA" id="ARBA00006422"/>
    </source>
</evidence>
<evidence type="ECO:0000256" key="4">
    <source>
        <dbReference type="ARBA" id="ARBA00022714"/>
    </source>
</evidence>
<feature type="binding site" evidence="12">
    <location>
        <position position="224"/>
    </location>
    <ligand>
        <name>[2Fe-2S] cluster</name>
        <dbReference type="ChEBI" id="CHEBI:190135"/>
    </ligand>
</feature>
<keyword evidence="5 12" id="KW-0479">Metal-binding</keyword>
<feature type="binding site" evidence="11">
    <location>
        <begin position="73"/>
        <end position="74"/>
    </location>
    <ligand>
        <name>FAD</name>
        <dbReference type="ChEBI" id="CHEBI:57692"/>
    </ligand>
</feature>
<comment type="cofactor">
    <cofactor evidence="11">
        <name>FAD</name>
        <dbReference type="ChEBI" id="CHEBI:57692"/>
    </cofactor>
    <text evidence="11">Binds 1 FAD per subunit.</text>
</comment>
<dbReference type="Gene3D" id="3.40.50.80">
    <property type="entry name" value="Nucleotide-binding domain of ferredoxin-NADP reductase (FNR) module"/>
    <property type="match status" value="1"/>
</dbReference>
<evidence type="ECO:0000256" key="10">
    <source>
        <dbReference type="ARBA" id="ARBA00034078"/>
    </source>
</evidence>
<evidence type="ECO:0000256" key="6">
    <source>
        <dbReference type="ARBA" id="ARBA00022827"/>
    </source>
</evidence>
<accession>A0A971M411</accession>
<dbReference type="SUPFAM" id="SSF63380">
    <property type="entry name" value="Riboflavin synthase domain-like"/>
    <property type="match status" value="1"/>
</dbReference>
<dbReference type="CDD" id="cd06218">
    <property type="entry name" value="DHOD_e_trans"/>
    <property type="match status" value="1"/>
</dbReference>
<dbReference type="InterPro" id="IPR017938">
    <property type="entry name" value="Riboflavin_synthase-like_b-brl"/>
</dbReference>
<comment type="similarity">
    <text evidence="1">Belongs to the PyrK family.</text>
</comment>
<dbReference type="Proteomes" id="UP000777265">
    <property type="component" value="Unassembled WGS sequence"/>
</dbReference>
<evidence type="ECO:0000313" key="14">
    <source>
        <dbReference type="EMBL" id="NLW35310.1"/>
    </source>
</evidence>
<dbReference type="GO" id="GO:0016491">
    <property type="term" value="F:oxidoreductase activity"/>
    <property type="evidence" value="ECO:0007669"/>
    <property type="project" value="InterPro"/>
</dbReference>
<dbReference type="InterPro" id="IPR050353">
    <property type="entry name" value="PyrK_electron_transfer"/>
</dbReference>
<comment type="cofactor">
    <cofactor evidence="10">
        <name>[2Fe-2S] cluster</name>
        <dbReference type="ChEBI" id="CHEBI:190135"/>
    </cofactor>
</comment>
<dbReference type="Gene3D" id="2.10.240.10">
    <property type="entry name" value="Dihydroorotate dehydrogenase, electron transfer subunit"/>
    <property type="match status" value="1"/>
</dbReference>
<reference evidence="14" key="2">
    <citation type="submission" date="2020-01" db="EMBL/GenBank/DDBJ databases">
        <authorList>
            <person name="Campanaro S."/>
        </authorList>
    </citation>
    <scope>NUCLEOTIDE SEQUENCE</scope>
    <source>
        <strain evidence="14">AS06rmzACSIP_7</strain>
    </source>
</reference>
<evidence type="ECO:0000313" key="15">
    <source>
        <dbReference type="Proteomes" id="UP000777265"/>
    </source>
</evidence>
<evidence type="ECO:0000256" key="2">
    <source>
        <dbReference type="ARBA" id="ARBA00022448"/>
    </source>
</evidence>
<dbReference type="PANTHER" id="PTHR43513">
    <property type="entry name" value="DIHYDROOROTATE DEHYDROGENASE B (NAD(+)), ELECTRON TRANSFER SUBUNIT"/>
    <property type="match status" value="1"/>
</dbReference>
<evidence type="ECO:0000259" key="13">
    <source>
        <dbReference type="PROSITE" id="PS51384"/>
    </source>
</evidence>
<proteinExistence type="inferred from homology"/>
<evidence type="ECO:0000256" key="12">
    <source>
        <dbReference type="PIRSR" id="PIRSR006816-2"/>
    </source>
</evidence>
<feature type="binding site" evidence="12">
    <location>
        <position position="216"/>
    </location>
    <ligand>
        <name>[2Fe-2S] cluster</name>
        <dbReference type="ChEBI" id="CHEBI:190135"/>
    </ligand>
</feature>
<dbReference type="InterPro" id="IPR037117">
    <property type="entry name" value="Dihydroorotate_DH_ele_sf"/>
</dbReference>
<keyword evidence="8 12" id="KW-0408">Iron</keyword>
<dbReference type="Pfam" id="PF10418">
    <property type="entry name" value="DHODB_Fe-S_bind"/>
    <property type="match status" value="1"/>
</dbReference>